<evidence type="ECO:0008006" key="3">
    <source>
        <dbReference type="Google" id="ProtNLM"/>
    </source>
</evidence>
<sequence>MKKLTTVLLVLSLTSCNHFNVKKISSESILSEELKTFNWKDVDEYPSFASCDSTFENEARKQCFTQTLVGTITEQLAHKHVEVSEHVTDTVLMRFQILHTGELKVLNVKASALTYKEIPNIDSLLIGALDSLPKIYPAVKRSQQVTTEFDLPVVIHVD</sequence>
<name>A0A084TLJ9_9FLAO</name>
<keyword evidence="2" id="KW-1185">Reference proteome</keyword>
<dbReference type="Proteomes" id="UP000028521">
    <property type="component" value="Unassembled WGS sequence"/>
</dbReference>
<reference evidence="2" key="2">
    <citation type="submission" date="2014-07" db="EMBL/GenBank/DDBJ databases">
        <title>Genome sequence of Mangrovimonas yunxiaonensis.</title>
        <authorList>
            <person name="Li Y."/>
            <person name="Zheng T."/>
        </authorList>
    </citation>
    <scope>NUCLEOTIDE SEQUENCE [LARGE SCALE GENOMIC DNA]</scope>
    <source>
        <strain evidence="2">LY01</strain>
    </source>
</reference>
<accession>A0A084TLJ9</accession>
<dbReference type="STRING" id="1197477.IA57_07080"/>
<proteinExistence type="predicted"/>
<reference evidence="1 2" key="1">
    <citation type="journal article" date="2014" name="Genome Announc.">
        <title>Draft Genome Sequence of the Algicidal Bacterium Mangrovimonas yunxiaonensis Strain LY01.</title>
        <authorList>
            <person name="Li Y."/>
            <person name="Zhu H."/>
            <person name="Li C."/>
            <person name="Zhang H."/>
            <person name="Chen Z."/>
            <person name="Zheng W."/>
            <person name="Xu H."/>
            <person name="Zheng T."/>
        </authorList>
    </citation>
    <scope>NUCLEOTIDE SEQUENCE [LARGE SCALE GENOMIC DNA]</scope>
    <source>
        <strain evidence="1 2">LY01</strain>
    </source>
</reference>
<dbReference type="OrthoDB" id="1191002at2"/>
<dbReference type="PROSITE" id="PS51257">
    <property type="entry name" value="PROKAR_LIPOPROTEIN"/>
    <property type="match status" value="1"/>
</dbReference>
<organism evidence="1 2">
    <name type="scientific">Mangrovimonas yunxiaonensis</name>
    <dbReference type="NCBI Taxonomy" id="1197477"/>
    <lineage>
        <taxon>Bacteria</taxon>
        <taxon>Pseudomonadati</taxon>
        <taxon>Bacteroidota</taxon>
        <taxon>Flavobacteriia</taxon>
        <taxon>Flavobacteriales</taxon>
        <taxon>Flavobacteriaceae</taxon>
        <taxon>Mangrovimonas</taxon>
    </lineage>
</organism>
<protein>
    <recommendedName>
        <fullName evidence="3">TonB C-terminal domain-containing protein</fullName>
    </recommendedName>
</protein>
<evidence type="ECO:0000313" key="1">
    <source>
        <dbReference type="EMBL" id="KFB01585.1"/>
    </source>
</evidence>
<dbReference type="eggNOG" id="ENOG50321V6">
    <property type="taxonomic scope" value="Bacteria"/>
</dbReference>
<gene>
    <name evidence="1" type="ORF">IA57_07080</name>
</gene>
<dbReference type="AlphaFoldDB" id="A0A084TLJ9"/>
<comment type="caution">
    <text evidence="1">The sequence shown here is derived from an EMBL/GenBank/DDBJ whole genome shotgun (WGS) entry which is preliminary data.</text>
</comment>
<dbReference type="EMBL" id="JPFK01000005">
    <property type="protein sequence ID" value="KFB01585.1"/>
    <property type="molecule type" value="Genomic_DNA"/>
</dbReference>
<evidence type="ECO:0000313" key="2">
    <source>
        <dbReference type="Proteomes" id="UP000028521"/>
    </source>
</evidence>
<dbReference type="RefSeq" id="WP_036121018.1">
    <property type="nucleotide sequence ID" value="NZ_BMET01000001.1"/>
</dbReference>